<dbReference type="PANTHER" id="PTHR23098:SF23">
    <property type="entry name" value="MYB-RELATED TRANSCRIPTION FACTOR, PARTNER OF PROFILIN-LIKE ISOFORM X2-RELATED"/>
    <property type="match status" value="1"/>
</dbReference>
<dbReference type="AlphaFoldDB" id="A0A9Q9YPF1"/>
<sequence length="204" mass="22550">MATRAAYFSPSEPQILMEAYEEVKDIIKKKGNTATVIKQREKAWQSIADRLNALNMNGPKRTWQQVKIKYKNILQNAVKKNTHRQGTGGGSPKADLTPAEDMALELNKGRPVLEGIPGGKETSIGSSQDATRFIQVSGSTVFLLEPPAQAPDDADPVSTPLKGEAPVQQQQHMMETMMRRRPSLWIPEGMRTQMLYSGKTSLAT</sequence>
<dbReference type="Proteomes" id="UP001155660">
    <property type="component" value="Chromosome A2"/>
</dbReference>
<evidence type="ECO:0000259" key="1">
    <source>
        <dbReference type="Pfam" id="PF13873"/>
    </source>
</evidence>
<name>A0A9Q9YPF1_CYPCA</name>
<accession>A0A9Q9YPF1</accession>
<dbReference type="GO" id="GO:0005634">
    <property type="term" value="C:nucleus"/>
    <property type="evidence" value="ECO:0007669"/>
    <property type="project" value="TreeGrafter"/>
</dbReference>
<organism evidence="2">
    <name type="scientific">Cyprinus carpio</name>
    <name type="common">Common carp</name>
    <dbReference type="NCBI Taxonomy" id="7962"/>
    <lineage>
        <taxon>Eukaryota</taxon>
        <taxon>Metazoa</taxon>
        <taxon>Chordata</taxon>
        <taxon>Craniata</taxon>
        <taxon>Vertebrata</taxon>
        <taxon>Euteleostomi</taxon>
        <taxon>Actinopterygii</taxon>
        <taxon>Neopterygii</taxon>
        <taxon>Teleostei</taxon>
        <taxon>Ostariophysi</taxon>
        <taxon>Cypriniformes</taxon>
        <taxon>Cyprinidae</taxon>
        <taxon>Cyprininae</taxon>
        <taxon>Cyprinus</taxon>
    </lineage>
</organism>
<protein>
    <submittedName>
        <fullName evidence="2">Uncharacterized protein LOC109103425</fullName>
    </submittedName>
</protein>
<dbReference type="Pfam" id="PF13873">
    <property type="entry name" value="Myb_DNA-bind_5"/>
    <property type="match status" value="1"/>
</dbReference>
<dbReference type="GeneID" id="109103425"/>
<dbReference type="KEGG" id="ccar:109103425"/>
<dbReference type="RefSeq" id="XP_042623971.1">
    <property type="nucleotide sequence ID" value="XM_042768037.1"/>
</dbReference>
<dbReference type="InterPro" id="IPR028002">
    <property type="entry name" value="Myb_DNA-bind_5"/>
</dbReference>
<gene>
    <name evidence="2" type="primary">LOC109103425</name>
</gene>
<reference evidence="2" key="1">
    <citation type="submission" date="2025-08" db="UniProtKB">
        <authorList>
            <consortium name="RefSeq"/>
        </authorList>
    </citation>
    <scope>IDENTIFICATION</scope>
    <source>
        <tissue evidence="2">Muscle</tissue>
    </source>
</reference>
<dbReference type="PANTHER" id="PTHR23098">
    <property type="entry name" value="AGAP001331-PA-RELATED"/>
    <property type="match status" value="1"/>
</dbReference>
<evidence type="ECO:0000313" key="2">
    <source>
        <dbReference type="RefSeq" id="XP_042623971.1"/>
    </source>
</evidence>
<feature type="domain" description="Myb/SANT-like DNA-binding" evidence="1">
    <location>
        <begin position="4"/>
        <end position="77"/>
    </location>
</feature>
<proteinExistence type="predicted"/>